<dbReference type="InterPro" id="IPR018660">
    <property type="entry name" value="MliC"/>
</dbReference>
<protein>
    <recommendedName>
        <fullName evidence="5">C-type lysozyme inhibitor domain-containing protein</fullName>
    </recommendedName>
</protein>
<feature type="domain" description="C-type lysozyme inhibitor" evidence="5">
    <location>
        <begin position="33"/>
        <end position="100"/>
    </location>
</feature>
<evidence type="ECO:0000256" key="3">
    <source>
        <dbReference type="ARBA" id="ARBA00023139"/>
    </source>
</evidence>
<dbReference type="EMBL" id="LR215729">
    <property type="protein sequence ID" value="VEV97134.1"/>
    <property type="molecule type" value="Genomic_DNA"/>
</dbReference>
<dbReference type="InterPro" id="IPR036328">
    <property type="entry name" value="MliC_sf"/>
</dbReference>
<evidence type="ECO:0000256" key="4">
    <source>
        <dbReference type="ARBA" id="ARBA00023288"/>
    </source>
</evidence>
<keyword evidence="1" id="KW-0732">Signal</keyword>
<dbReference type="Pfam" id="PF09864">
    <property type="entry name" value="MliC"/>
    <property type="match status" value="1"/>
</dbReference>
<evidence type="ECO:0000313" key="6">
    <source>
        <dbReference type="EMBL" id="VEV97134.1"/>
    </source>
</evidence>
<evidence type="ECO:0000259" key="5">
    <source>
        <dbReference type="Pfam" id="PF09864"/>
    </source>
</evidence>
<dbReference type="SUPFAM" id="SSF141488">
    <property type="entry name" value="YdhA-like"/>
    <property type="match status" value="1"/>
</dbReference>
<name>A0A653E337_9PSED</name>
<organism evidence="6">
    <name type="scientific">Pseudomonas marincola</name>
    <dbReference type="NCBI Taxonomy" id="437900"/>
    <lineage>
        <taxon>Bacteria</taxon>
        <taxon>Pseudomonadati</taxon>
        <taxon>Pseudomonadota</taxon>
        <taxon>Gammaproteobacteria</taxon>
        <taxon>Pseudomonadales</taxon>
        <taxon>Pseudomonadaceae</taxon>
        <taxon>Pseudomonas</taxon>
    </lineage>
</organism>
<reference evidence="6" key="1">
    <citation type="submission" date="2019-02" db="EMBL/GenBank/DDBJ databases">
        <authorList>
            <consortium name="Genoscope - CEA"/>
            <person name="William W."/>
        </authorList>
    </citation>
    <scope>NUCLEOTIDE SEQUENCE [LARGE SCALE GENOMIC DNA]</scope>
    <source>
        <strain evidence="6">YSy11</strain>
    </source>
</reference>
<dbReference type="PROSITE" id="PS51257">
    <property type="entry name" value="PROKAR_LIPOPROTEIN"/>
    <property type="match status" value="1"/>
</dbReference>
<keyword evidence="4" id="KW-0449">Lipoprotein</keyword>
<keyword evidence="3" id="KW-0564">Palmitate</keyword>
<sequence length="109" mass="11675">MDKLCKAAVGAALLSVIAGCSSQPATPDAWTRWVCDSQAEVLWRFTDDSKESVDVRVAGGDIAHRLKREPSGSGAMFSDGMLTFHMKGEEGLIYRTASNDLIGRGCKAP</sequence>
<gene>
    <name evidence="6" type="ORF">PMYSY11_2088</name>
</gene>
<dbReference type="RefSeq" id="WP_069902489.1">
    <property type="nucleotide sequence ID" value="NZ_JBALWF010000014.1"/>
</dbReference>
<dbReference type="AlphaFoldDB" id="A0A653E337"/>
<keyword evidence="2" id="KW-0472">Membrane</keyword>
<accession>A0A653E337</accession>
<dbReference type="Gene3D" id="2.40.128.200">
    <property type="match status" value="1"/>
</dbReference>
<evidence type="ECO:0000256" key="1">
    <source>
        <dbReference type="ARBA" id="ARBA00022729"/>
    </source>
</evidence>
<proteinExistence type="predicted"/>
<evidence type="ECO:0000256" key="2">
    <source>
        <dbReference type="ARBA" id="ARBA00023136"/>
    </source>
</evidence>